<keyword evidence="1" id="KW-0812">Transmembrane</keyword>
<sequence length="254" mass="28507">MTNSLITNFGYLLLYVAIFPIIFGTFLVLVNHNSKKITANYFGYNAQIWMGFIGIAIHESSHLIMALIFRHKIEKFRLVRFPKKNDPDDQALGYVSHSFNRSNFYQRLGNLFIGIAPIIGNTIVIWLLSKWLVPNALSSWQTYVSTQSISDLSLFSDSPYGIIGIIIWILVLINICVGGFDLSRSDLNSSLSGVVFFIIVMAVISLIMTFITQTVDIATTLQSFMLPLYSAMVLAIIISTLANLILRIIILAKK</sequence>
<keyword evidence="1" id="KW-0472">Membrane</keyword>
<feature type="transmembrane region" description="Helical" evidence="1">
    <location>
        <begin position="49"/>
        <end position="69"/>
    </location>
</feature>
<accession>A0A5P1WYR1</accession>
<dbReference type="EMBL" id="CP043939">
    <property type="protein sequence ID" value="QER66792.1"/>
    <property type="molecule type" value="Genomic_DNA"/>
</dbReference>
<evidence type="ECO:0000256" key="1">
    <source>
        <dbReference type="SAM" id="Phobius"/>
    </source>
</evidence>
<proteinExistence type="predicted"/>
<keyword evidence="3" id="KW-1185">Reference proteome</keyword>
<protein>
    <submittedName>
        <fullName evidence="2">Uncharacterized protein</fullName>
    </submittedName>
</protein>
<reference evidence="2 3" key="1">
    <citation type="submission" date="2019-09" db="EMBL/GenBank/DDBJ databases">
        <title>Complete Genome Sequence of Lactobacillus nenjiangensis SH-Y15, isolated from sauerkraut.</title>
        <authorList>
            <person name="Yang H."/>
        </authorList>
    </citation>
    <scope>NUCLEOTIDE SEQUENCE [LARGE SCALE GENOMIC DNA]</scope>
    <source>
        <strain evidence="2 3">SH-Y15</strain>
    </source>
</reference>
<dbReference type="AlphaFoldDB" id="A0A5P1WYR1"/>
<organism evidence="2 3">
    <name type="scientific">Paucilactobacillus nenjiangensis</name>
    <dbReference type="NCBI Taxonomy" id="1296540"/>
    <lineage>
        <taxon>Bacteria</taxon>
        <taxon>Bacillati</taxon>
        <taxon>Bacillota</taxon>
        <taxon>Bacilli</taxon>
        <taxon>Lactobacillales</taxon>
        <taxon>Lactobacillaceae</taxon>
        <taxon>Paucilactobacillus</taxon>
    </lineage>
</organism>
<name>A0A5P1WYR1_9LACO</name>
<dbReference type="Proteomes" id="UP000325295">
    <property type="component" value="Chromosome"/>
</dbReference>
<feature type="transmembrane region" description="Helical" evidence="1">
    <location>
        <begin position="108"/>
        <end position="128"/>
    </location>
</feature>
<dbReference type="OrthoDB" id="258743at2"/>
<evidence type="ECO:0000313" key="2">
    <source>
        <dbReference type="EMBL" id="QER66792.1"/>
    </source>
</evidence>
<dbReference type="KEGG" id="lnn:F0161_02175"/>
<keyword evidence="1" id="KW-1133">Transmembrane helix</keyword>
<feature type="transmembrane region" description="Helical" evidence="1">
    <location>
        <begin position="160"/>
        <end position="182"/>
    </location>
</feature>
<feature type="transmembrane region" description="Helical" evidence="1">
    <location>
        <begin position="224"/>
        <end position="246"/>
    </location>
</feature>
<feature type="transmembrane region" description="Helical" evidence="1">
    <location>
        <begin position="194"/>
        <end position="212"/>
    </location>
</feature>
<gene>
    <name evidence="2" type="ORF">F0161_02175</name>
</gene>
<evidence type="ECO:0000313" key="3">
    <source>
        <dbReference type="Proteomes" id="UP000325295"/>
    </source>
</evidence>
<feature type="transmembrane region" description="Helical" evidence="1">
    <location>
        <begin position="12"/>
        <end position="29"/>
    </location>
</feature>
<dbReference type="RefSeq" id="WP_150203514.1">
    <property type="nucleotide sequence ID" value="NZ_CP043939.1"/>
</dbReference>